<feature type="transmembrane region" description="Helical" evidence="7">
    <location>
        <begin position="194"/>
        <end position="215"/>
    </location>
</feature>
<dbReference type="PANTHER" id="PTHR30193:SF37">
    <property type="entry name" value="INNER MEMBRANE ABC TRANSPORTER PERMEASE PROTEIN YCJO"/>
    <property type="match status" value="1"/>
</dbReference>
<accession>A0A6P1TL07</accession>
<feature type="transmembrane region" description="Helical" evidence="7">
    <location>
        <begin position="255"/>
        <end position="274"/>
    </location>
</feature>
<feature type="transmembrane region" description="Helical" evidence="7">
    <location>
        <begin position="7"/>
        <end position="26"/>
    </location>
</feature>
<evidence type="ECO:0000256" key="1">
    <source>
        <dbReference type="ARBA" id="ARBA00004651"/>
    </source>
</evidence>
<dbReference type="InterPro" id="IPR000515">
    <property type="entry name" value="MetI-like"/>
</dbReference>
<dbReference type="EMBL" id="CP048000">
    <property type="protein sequence ID" value="QHQ61900.1"/>
    <property type="molecule type" value="Genomic_DNA"/>
</dbReference>
<name>A0A6P1TL07_9FIRM</name>
<dbReference type="SUPFAM" id="SSF161098">
    <property type="entry name" value="MetI-like"/>
    <property type="match status" value="1"/>
</dbReference>
<evidence type="ECO:0000256" key="5">
    <source>
        <dbReference type="ARBA" id="ARBA00022989"/>
    </source>
</evidence>
<comment type="subcellular location">
    <subcellularLocation>
        <location evidence="1 7">Cell membrane</location>
        <topology evidence="1 7">Multi-pass membrane protein</topology>
    </subcellularLocation>
</comment>
<feature type="transmembrane region" description="Helical" evidence="7">
    <location>
        <begin position="68"/>
        <end position="89"/>
    </location>
</feature>
<feature type="transmembrane region" description="Helical" evidence="7">
    <location>
        <begin position="150"/>
        <end position="173"/>
    </location>
</feature>
<evidence type="ECO:0000259" key="8">
    <source>
        <dbReference type="PROSITE" id="PS50928"/>
    </source>
</evidence>
<dbReference type="Proteomes" id="UP000464314">
    <property type="component" value="Chromosome"/>
</dbReference>
<keyword evidence="3" id="KW-1003">Cell membrane</keyword>
<dbReference type="PANTHER" id="PTHR30193">
    <property type="entry name" value="ABC TRANSPORTER PERMEASE PROTEIN"/>
    <property type="match status" value="1"/>
</dbReference>
<evidence type="ECO:0000313" key="9">
    <source>
        <dbReference type="EMBL" id="QHQ61900.1"/>
    </source>
</evidence>
<feature type="domain" description="ABC transmembrane type-1" evidence="8">
    <location>
        <begin position="64"/>
        <end position="274"/>
    </location>
</feature>
<evidence type="ECO:0000256" key="7">
    <source>
        <dbReference type="RuleBase" id="RU363032"/>
    </source>
</evidence>
<feature type="transmembrane region" description="Helical" evidence="7">
    <location>
        <begin position="101"/>
        <end position="121"/>
    </location>
</feature>
<dbReference type="GO" id="GO:0005886">
    <property type="term" value="C:plasma membrane"/>
    <property type="evidence" value="ECO:0007669"/>
    <property type="project" value="UniProtKB-SubCell"/>
</dbReference>
<keyword evidence="6 7" id="KW-0472">Membrane</keyword>
<dbReference type="InterPro" id="IPR035906">
    <property type="entry name" value="MetI-like_sf"/>
</dbReference>
<gene>
    <name evidence="9" type="ORF">Ana3638_14840</name>
</gene>
<dbReference type="PROSITE" id="PS50928">
    <property type="entry name" value="ABC_TM1"/>
    <property type="match status" value="1"/>
</dbReference>
<sequence>MKKRKIDLAVFFILPGLIGFILFYIWPFLTSLGYAFVDRPIDGKFVGFNNFIDLFHNKPYLMGLKNTFIFIGLCVPLNMILSLAVAIMIKKTFRHKKLFTLVFLIPLVIPSGSMVFFWKMFFDYNGYLNHLLELIGIKHINWLETSLVRFVIVLIFIWKNLGYNIILFISGLSAIPKEYYEAAKVDGAGSVQEFFGITLINLTPTFILVIIMSVINSFKVFKEIYLITGSYPHESIYMLQHFMNNMFNSLDYQKLTTATCVLVFVISLLTQFLFRLEKKVSL</sequence>
<dbReference type="RefSeq" id="WP_161838725.1">
    <property type="nucleotide sequence ID" value="NZ_CP048000.1"/>
</dbReference>
<keyword evidence="5 7" id="KW-1133">Transmembrane helix</keyword>
<dbReference type="InterPro" id="IPR051393">
    <property type="entry name" value="ABC_transporter_permease"/>
</dbReference>
<keyword evidence="4 7" id="KW-0812">Transmembrane</keyword>
<proteinExistence type="inferred from homology"/>
<dbReference type="Gene3D" id="1.10.3720.10">
    <property type="entry name" value="MetI-like"/>
    <property type="match status" value="1"/>
</dbReference>
<dbReference type="GO" id="GO:0055085">
    <property type="term" value="P:transmembrane transport"/>
    <property type="evidence" value="ECO:0007669"/>
    <property type="project" value="InterPro"/>
</dbReference>
<protein>
    <submittedName>
        <fullName evidence="9">ABC transporter permease subunit</fullName>
    </submittedName>
</protein>
<evidence type="ECO:0000256" key="4">
    <source>
        <dbReference type="ARBA" id="ARBA00022692"/>
    </source>
</evidence>
<reference evidence="9 10" key="1">
    <citation type="submission" date="2020-01" db="EMBL/GenBank/DDBJ databases">
        <title>Genome analysis of Anaerocolumna sp. CBA3638.</title>
        <authorList>
            <person name="Kim J."/>
            <person name="Roh S.W."/>
        </authorList>
    </citation>
    <scope>NUCLEOTIDE SEQUENCE [LARGE SCALE GENOMIC DNA]</scope>
    <source>
        <strain evidence="9 10">CBA3638</strain>
    </source>
</reference>
<evidence type="ECO:0000313" key="10">
    <source>
        <dbReference type="Proteomes" id="UP000464314"/>
    </source>
</evidence>
<organism evidence="9 10">
    <name type="scientific">Anaerocolumna sedimenticola</name>
    <dbReference type="NCBI Taxonomy" id="2696063"/>
    <lineage>
        <taxon>Bacteria</taxon>
        <taxon>Bacillati</taxon>
        <taxon>Bacillota</taxon>
        <taxon>Clostridia</taxon>
        <taxon>Lachnospirales</taxon>
        <taxon>Lachnospiraceae</taxon>
        <taxon>Anaerocolumna</taxon>
    </lineage>
</organism>
<dbReference type="AlphaFoldDB" id="A0A6P1TL07"/>
<comment type="similarity">
    <text evidence="7">Belongs to the binding-protein-dependent transport system permease family.</text>
</comment>
<keyword evidence="10" id="KW-1185">Reference proteome</keyword>
<dbReference type="CDD" id="cd06261">
    <property type="entry name" value="TM_PBP2"/>
    <property type="match status" value="1"/>
</dbReference>
<keyword evidence="2 7" id="KW-0813">Transport</keyword>
<evidence type="ECO:0000256" key="3">
    <source>
        <dbReference type="ARBA" id="ARBA00022475"/>
    </source>
</evidence>
<dbReference type="KEGG" id="anr:Ana3638_14840"/>
<evidence type="ECO:0000256" key="6">
    <source>
        <dbReference type="ARBA" id="ARBA00023136"/>
    </source>
</evidence>
<evidence type="ECO:0000256" key="2">
    <source>
        <dbReference type="ARBA" id="ARBA00022448"/>
    </source>
</evidence>
<dbReference type="Pfam" id="PF00528">
    <property type="entry name" value="BPD_transp_1"/>
    <property type="match status" value="1"/>
</dbReference>